<feature type="region of interest" description="Disordered" evidence="1">
    <location>
        <begin position="1"/>
        <end position="34"/>
    </location>
</feature>
<feature type="compositionally biased region" description="Low complexity" evidence="1">
    <location>
        <begin position="1"/>
        <end position="27"/>
    </location>
</feature>
<dbReference type="RefSeq" id="WP_171198863.1">
    <property type="nucleotide sequence ID" value="NZ_JABEND010000002.1"/>
</dbReference>
<gene>
    <name evidence="2" type="ORF">HKD39_05955</name>
</gene>
<proteinExistence type="predicted"/>
<dbReference type="GO" id="GO:0006508">
    <property type="term" value="P:proteolysis"/>
    <property type="evidence" value="ECO:0007669"/>
    <property type="project" value="InterPro"/>
</dbReference>
<organism evidence="2 3">
    <name type="scientific">Nakamurella aerolata</name>
    <dbReference type="NCBI Taxonomy" id="1656892"/>
    <lineage>
        <taxon>Bacteria</taxon>
        <taxon>Bacillati</taxon>
        <taxon>Actinomycetota</taxon>
        <taxon>Actinomycetes</taxon>
        <taxon>Nakamurellales</taxon>
        <taxon>Nakamurellaceae</taxon>
        <taxon>Nakamurella</taxon>
    </lineage>
</organism>
<feature type="compositionally biased region" description="Basic residues" evidence="1">
    <location>
        <begin position="517"/>
        <end position="529"/>
    </location>
</feature>
<evidence type="ECO:0000256" key="1">
    <source>
        <dbReference type="SAM" id="MobiDB-lite"/>
    </source>
</evidence>
<dbReference type="Gene3D" id="3.40.50.1820">
    <property type="entry name" value="alpha/beta hydrolase"/>
    <property type="match status" value="1"/>
</dbReference>
<evidence type="ECO:0000313" key="3">
    <source>
        <dbReference type="Proteomes" id="UP000562984"/>
    </source>
</evidence>
<dbReference type="Proteomes" id="UP000562984">
    <property type="component" value="Unassembled WGS sequence"/>
</dbReference>
<dbReference type="SUPFAM" id="SSF53474">
    <property type="entry name" value="alpha/beta-Hydrolases"/>
    <property type="match status" value="1"/>
</dbReference>
<feature type="region of interest" description="Disordered" evidence="1">
    <location>
        <begin position="507"/>
        <end position="529"/>
    </location>
</feature>
<comment type="caution">
    <text evidence="2">The sequence shown here is derived from an EMBL/GenBank/DDBJ whole genome shotgun (WGS) entry which is preliminary data.</text>
</comment>
<keyword evidence="3" id="KW-1185">Reference proteome</keyword>
<dbReference type="AlphaFoldDB" id="A0A849AEH9"/>
<dbReference type="EMBL" id="JABEND010000002">
    <property type="protein sequence ID" value="NNG35262.1"/>
    <property type="molecule type" value="Genomic_DNA"/>
</dbReference>
<dbReference type="GO" id="GO:0004185">
    <property type="term" value="F:serine-type carboxypeptidase activity"/>
    <property type="evidence" value="ECO:0007669"/>
    <property type="project" value="InterPro"/>
</dbReference>
<reference evidence="2 3" key="1">
    <citation type="submission" date="2020-05" db="EMBL/GenBank/DDBJ databases">
        <title>Nakamurella sp. DB0629 isolated from air conditioner.</title>
        <authorList>
            <person name="Kim D.H."/>
            <person name="Kim D.-U."/>
        </authorList>
    </citation>
    <scope>NUCLEOTIDE SEQUENCE [LARGE SCALE GENOMIC DNA]</scope>
    <source>
        <strain evidence="2 3">DB0629</strain>
    </source>
</reference>
<dbReference type="Pfam" id="PF00450">
    <property type="entry name" value="Peptidase_S10"/>
    <property type="match status" value="1"/>
</dbReference>
<protein>
    <submittedName>
        <fullName evidence="2">Peptidase S10</fullName>
    </submittedName>
</protein>
<dbReference type="InterPro" id="IPR001563">
    <property type="entry name" value="Peptidase_S10"/>
</dbReference>
<name>A0A849AEH9_9ACTN</name>
<dbReference type="InterPro" id="IPR029058">
    <property type="entry name" value="AB_hydrolase_fold"/>
</dbReference>
<sequence>MANDAPRSDSAAAAAASKTNNNAKPNTDTGDRPDAELVVNDDLVTTHHTFSYPGGSLPYTATAGRIVLREEVITDGTFDGHQPKAEMFVVSYTADDADPATRPVTFCFNGGPGSSSVWLHMGLIGPKRVLAGDAEDPVPPPYQLVDNPESLLAVTDLVFIDPMSTGFTRPVKGGKPETYHGFTADRDAVAEMIRLWTTRNNRWLSPKFLAGESYGTLRAAALAGRLADRHGMNLNGLMLISAVLDMGSIRFTPNNDDPYVGFLPTYAAIAHYHGKHGRRSLEAVVDEARELAERDYPWALARGNRLTDSERADIVRRVAAATGLSEDYVDRANLRIEHQHFYAELLRDKGLAVGRLDGRFSGAPADKNAATIADDVSYRGFQGPYTAAVNHYLRSDLNYQSDLPYEILTDRVHPWSYKEFEGRGVSVIGDLDAAWRINPFLRVHVSCGWYDGATPFAAAENGFATMDLTPQARENLSYDYYPAGHMMYLHEPSRLQQSADLAEFIEAAGPGTEPTGKRSRRSGRKRSSR</sequence>
<accession>A0A849AEH9</accession>
<evidence type="ECO:0000313" key="2">
    <source>
        <dbReference type="EMBL" id="NNG35262.1"/>
    </source>
</evidence>